<sequence>MEKNLAITIDAFAIEGNLISPKIEMQLEKESIFGIYSDVAKINYLTKQLASYSKIHIELRENGMYHRLTVNEYINFVKGLYHSSVDNTSLLQLLDFIDRRNVRLEKLTYSEKQRLRLIPCYINEKPIQVIEEPFQNLDEHSKRTVLNCLLSLKEKQKTVILLSNNMEDVFLASDFVFRLDSKGLHKLDVKEEEPLMIEKSETGPIHFEKIPTKRNEKIILFNPPEIDYIESVEGEVSVYVGGEGYPCSMTLNELEQKLTPFGFFRCHRSYIVNLQKVREIITWTRNSYSLSLHTSEENIVPLSKNKLVELKRIIGI</sequence>
<dbReference type="PIRSF" id="PIRSF036612">
    <property type="entry name" value="ABC_ATP_LytTR"/>
    <property type="match status" value="1"/>
</dbReference>
<dbReference type="AlphaFoldDB" id="A0A3M8H979"/>
<dbReference type="RefSeq" id="WP_122972127.1">
    <property type="nucleotide sequence ID" value="NZ_RHLQ01000021.1"/>
</dbReference>
<comment type="caution">
    <text evidence="2">The sequence shown here is derived from an EMBL/GenBank/DDBJ whole genome shotgun (WGS) entry which is preliminary data.</text>
</comment>
<dbReference type="GO" id="GO:0000156">
    <property type="term" value="F:phosphorelay response regulator activity"/>
    <property type="evidence" value="ECO:0007669"/>
    <property type="project" value="InterPro"/>
</dbReference>
<evidence type="ECO:0000259" key="1">
    <source>
        <dbReference type="PROSITE" id="PS50930"/>
    </source>
</evidence>
<dbReference type="Gene3D" id="2.40.50.1020">
    <property type="entry name" value="LytTr DNA-binding domain"/>
    <property type="match status" value="1"/>
</dbReference>
<dbReference type="InterPro" id="IPR027417">
    <property type="entry name" value="P-loop_NTPase"/>
</dbReference>
<organism evidence="2 3">
    <name type="scientific">Lysinibacillus halotolerans</name>
    <dbReference type="NCBI Taxonomy" id="1368476"/>
    <lineage>
        <taxon>Bacteria</taxon>
        <taxon>Bacillati</taxon>
        <taxon>Bacillota</taxon>
        <taxon>Bacilli</taxon>
        <taxon>Bacillales</taxon>
        <taxon>Bacillaceae</taxon>
        <taxon>Lysinibacillus</taxon>
    </lineage>
</organism>
<dbReference type="GO" id="GO:0005524">
    <property type="term" value="F:ATP binding"/>
    <property type="evidence" value="ECO:0007669"/>
    <property type="project" value="UniProtKB-KW"/>
</dbReference>
<gene>
    <name evidence="2" type="ORF">EC501_09895</name>
</gene>
<dbReference type="SUPFAM" id="SSF52540">
    <property type="entry name" value="P-loop containing nucleoside triphosphate hydrolases"/>
    <property type="match status" value="1"/>
</dbReference>
<dbReference type="InterPro" id="IPR012046">
    <property type="entry name" value="LytTR_ABC"/>
</dbReference>
<protein>
    <submittedName>
        <fullName evidence="2">ABC transporter ATP-binding protein</fullName>
    </submittedName>
</protein>
<dbReference type="Gene3D" id="3.40.50.300">
    <property type="entry name" value="P-loop containing nucleotide triphosphate hydrolases"/>
    <property type="match status" value="1"/>
</dbReference>
<dbReference type="PROSITE" id="PS50930">
    <property type="entry name" value="HTH_LYTTR"/>
    <property type="match status" value="1"/>
</dbReference>
<dbReference type="InterPro" id="IPR046947">
    <property type="entry name" value="LytR-like"/>
</dbReference>
<reference evidence="2 3" key="1">
    <citation type="journal article" date="2014" name="Int. J. Syst. Evol. Microbiol.">
        <title>Lysinibacillus halotolerans sp. nov., isolated from saline-alkaline soil.</title>
        <authorList>
            <person name="Kong D."/>
            <person name="Wang Y."/>
            <person name="Zhao B."/>
            <person name="Li Y."/>
            <person name="Song J."/>
            <person name="Zhai Y."/>
            <person name="Zhang C."/>
            <person name="Wang H."/>
            <person name="Chen X."/>
            <person name="Zhao B."/>
            <person name="Ruan Z."/>
        </authorList>
    </citation>
    <scope>NUCLEOTIDE SEQUENCE [LARGE SCALE GENOMIC DNA]</scope>
    <source>
        <strain evidence="2 3">MCCC 1A12703</strain>
    </source>
</reference>
<dbReference type="EMBL" id="RHLQ01000021">
    <property type="protein sequence ID" value="RNC98794.1"/>
    <property type="molecule type" value="Genomic_DNA"/>
</dbReference>
<evidence type="ECO:0000313" key="2">
    <source>
        <dbReference type="EMBL" id="RNC98794.1"/>
    </source>
</evidence>
<dbReference type="OrthoDB" id="9809318at2"/>
<keyword evidence="3" id="KW-1185">Reference proteome</keyword>
<dbReference type="PANTHER" id="PTHR37299:SF1">
    <property type="entry name" value="STAGE 0 SPORULATION PROTEIN A HOMOLOG"/>
    <property type="match status" value="1"/>
</dbReference>
<dbReference type="Proteomes" id="UP000279909">
    <property type="component" value="Unassembled WGS sequence"/>
</dbReference>
<feature type="domain" description="HTH LytTR-type" evidence="1">
    <location>
        <begin position="210"/>
        <end position="316"/>
    </location>
</feature>
<dbReference type="InterPro" id="IPR007492">
    <property type="entry name" value="LytTR_DNA-bd_dom"/>
</dbReference>
<dbReference type="Pfam" id="PF04397">
    <property type="entry name" value="LytTR"/>
    <property type="match status" value="1"/>
</dbReference>
<proteinExistence type="predicted"/>
<evidence type="ECO:0000313" key="3">
    <source>
        <dbReference type="Proteomes" id="UP000279909"/>
    </source>
</evidence>
<keyword evidence="2" id="KW-0547">Nucleotide-binding</keyword>
<dbReference type="PANTHER" id="PTHR37299">
    <property type="entry name" value="TRANSCRIPTIONAL REGULATOR-RELATED"/>
    <property type="match status" value="1"/>
</dbReference>
<keyword evidence="2" id="KW-0067">ATP-binding</keyword>
<accession>A0A3M8H979</accession>
<dbReference type="SMART" id="SM00850">
    <property type="entry name" value="LytTR"/>
    <property type="match status" value="1"/>
</dbReference>
<name>A0A3M8H979_9BACI</name>
<dbReference type="GO" id="GO:0003677">
    <property type="term" value="F:DNA binding"/>
    <property type="evidence" value="ECO:0007669"/>
    <property type="project" value="InterPro"/>
</dbReference>